<feature type="transmembrane region" description="Helical" evidence="7">
    <location>
        <begin position="148"/>
        <end position="170"/>
    </location>
</feature>
<dbReference type="GO" id="GO:0005886">
    <property type="term" value="C:plasma membrane"/>
    <property type="evidence" value="ECO:0007669"/>
    <property type="project" value="UniProtKB-SubCell"/>
</dbReference>
<name>A0A940WK77_9ACTN</name>
<keyword evidence="2" id="KW-1003">Cell membrane</keyword>
<feature type="compositionally biased region" description="Low complexity" evidence="6">
    <location>
        <begin position="26"/>
        <end position="45"/>
    </location>
</feature>
<dbReference type="PANTHER" id="PTHR30250">
    <property type="entry name" value="PST FAMILY PREDICTED COLANIC ACID TRANSPORTER"/>
    <property type="match status" value="1"/>
</dbReference>
<dbReference type="InterPro" id="IPR002528">
    <property type="entry name" value="MATE_fam"/>
</dbReference>
<organism evidence="8 9">
    <name type="scientific">Microbispora oryzae</name>
    <dbReference type="NCBI Taxonomy" id="2806554"/>
    <lineage>
        <taxon>Bacteria</taxon>
        <taxon>Bacillati</taxon>
        <taxon>Actinomycetota</taxon>
        <taxon>Actinomycetes</taxon>
        <taxon>Streptosporangiales</taxon>
        <taxon>Streptosporangiaceae</taxon>
        <taxon>Microbispora</taxon>
    </lineage>
</organism>
<accession>A0A940WK77</accession>
<keyword evidence="4 7" id="KW-1133">Transmembrane helix</keyword>
<dbReference type="Pfam" id="PF01554">
    <property type="entry name" value="MatE"/>
    <property type="match status" value="1"/>
</dbReference>
<protein>
    <submittedName>
        <fullName evidence="8">Lipopolysaccharide biosynthesis protein</fullName>
    </submittedName>
</protein>
<keyword evidence="5 7" id="KW-0472">Membrane</keyword>
<reference evidence="8" key="1">
    <citation type="submission" date="2021-02" db="EMBL/GenBank/DDBJ databases">
        <title>Draft genome sequence of Microbispora sp. RL4-1S isolated from rice leaves in Thailand.</title>
        <authorList>
            <person name="Muangham S."/>
            <person name="Duangmal K."/>
        </authorList>
    </citation>
    <scope>NUCLEOTIDE SEQUENCE</scope>
    <source>
        <strain evidence="8">RL4-1S</strain>
    </source>
</reference>
<evidence type="ECO:0000313" key="8">
    <source>
        <dbReference type="EMBL" id="MBP2707209.1"/>
    </source>
</evidence>
<feature type="transmembrane region" description="Helical" evidence="7">
    <location>
        <begin position="86"/>
        <end position="105"/>
    </location>
</feature>
<dbReference type="GO" id="GO:0042910">
    <property type="term" value="F:xenobiotic transmembrane transporter activity"/>
    <property type="evidence" value="ECO:0007669"/>
    <property type="project" value="InterPro"/>
</dbReference>
<evidence type="ECO:0000256" key="6">
    <source>
        <dbReference type="SAM" id="MobiDB-lite"/>
    </source>
</evidence>
<comment type="caution">
    <text evidence="8">The sequence shown here is derived from an EMBL/GenBank/DDBJ whole genome shotgun (WGS) entry which is preliminary data.</text>
</comment>
<feature type="transmembrane region" description="Helical" evidence="7">
    <location>
        <begin position="117"/>
        <end position="136"/>
    </location>
</feature>
<dbReference type="PANTHER" id="PTHR30250:SF27">
    <property type="entry name" value="POLYSACCHARIDE BIOSYNTHESIS PROTEIN"/>
    <property type="match status" value="1"/>
</dbReference>
<dbReference type="InterPro" id="IPR050833">
    <property type="entry name" value="Poly_Biosynth_Transport"/>
</dbReference>
<feature type="transmembrane region" description="Helical" evidence="7">
    <location>
        <begin position="325"/>
        <end position="347"/>
    </location>
</feature>
<proteinExistence type="predicted"/>
<evidence type="ECO:0000256" key="3">
    <source>
        <dbReference type="ARBA" id="ARBA00022692"/>
    </source>
</evidence>
<dbReference type="GO" id="GO:0015297">
    <property type="term" value="F:antiporter activity"/>
    <property type="evidence" value="ECO:0007669"/>
    <property type="project" value="InterPro"/>
</dbReference>
<feature type="compositionally biased region" description="Gly residues" evidence="6">
    <location>
        <begin position="59"/>
        <end position="69"/>
    </location>
</feature>
<dbReference type="Proteomes" id="UP000674234">
    <property type="component" value="Unassembled WGS sequence"/>
</dbReference>
<evidence type="ECO:0000256" key="1">
    <source>
        <dbReference type="ARBA" id="ARBA00004651"/>
    </source>
</evidence>
<gene>
    <name evidence="8" type="ORF">JOL79_25830</name>
</gene>
<evidence type="ECO:0000256" key="4">
    <source>
        <dbReference type="ARBA" id="ARBA00022989"/>
    </source>
</evidence>
<dbReference type="AlphaFoldDB" id="A0A940WK77"/>
<keyword evidence="9" id="KW-1185">Reference proteome</keyword>
<evidence type="ECO:0000256" key="5">
    <source>
        <dbReference type="ARBA" id="ARBA00023136"/>
    </source>
</evidence>
<dbReference type="EMBL" id="JAFCNB010000017">
    <property type="protein sequence ID" value="MBP2707209.1"/>
    <property type="molecule type" value="Genomic_DNA"/>
</dbReference>
<evidence type="ECO:0000256" key="2">
    <source>
        <dbReference type="ARBA" id="ARBA00022475"/>
    </source>
</evidence>
<feature type="region of interest" description="Disordered" evidence="6">
    <location>
        <begin position="25"/>
        <end position="78"/>
    </location>
</feature>
<feature type="transmembrane region" description="Helical" evidence="7">
    <location>
        <begin position="380"/>
        <end position="397"/>
    </location>
</feature>
<feature type="transmembrane region" description="Helical" evidence="7">
    <location>
        <begin position="292"/>
        <end position="313"/>
    </location>
</feature>
<evidence type="ECO:0000313" key="9">
    <source>
        <dbReference type="Proteomes" id="UP000674234"/>
    </source>
</evidence>
<keyword evidence="3 7" id="KW-0812">Transmembrane</keyword>
<evidence type="ECO:0000256" key="7">
    <source>
        <dbReference type="SAM" id="Phobius"/>
    </source>
</evidence>
<feature type="transmembrane region" description="Helical" evidence="7">
    <location>
        <begin position="354"/>
        <end position="374"/>
    </location>
</feature>
<feature type="transmembrane region" description="Helical" evidence="7">
    <location>
        <begin position="176"/>
        <end position="196"/>
    </location>
</feature>
<comment type="subcellular location">
    <subcellularLocation>
        <location evidence="1">Cell membrane</location>
        <topology evidence="1">Multi-pass membrane protein</topology>
    </subcellularLocation>
</comment>
<sequence length="441" mass="44603">MIAGILRLDAGNGLVHAFAAARPPDSAEISAEISTESSTEISTETRPQTGPETEPDAGPGCGRELGPGRGVRRGAGRSHATVPRRVLVPVAACAVAAATAVSVGRGGLAHTTNVPESVWPVLATAIPVVTLADLLVTATRGTGAMRPTAVLAGLVQPMCQLVLVSVAALGHAPLPVLVAAWALPSLLVAVAAAAWLGRRQPSGAGLTGFWRRTAPRSAAAALQSAFQRLDVVLVAVLAGPAAAAVYTGATRFKVVGQLAGHGLAQAAQPRLVRALAAGNVARAGRLYQTSTIWLVALTWPVWLGYAAFAPTLLPVFGRGYASGVPIALVLAATMLVATACGMVDVMLTASGGAAASLVNTAAAVSVTVVLDLLLVPAHGALGAALGWSGGVLVKNLLPLRQIHRRHGLRPFGPHSRAALRLALRAGVRAGLRAAARVRAAA</sequence>